<feature type="compositionally biased region" description="Low complexity" evidence="1">
    <location>
        <begin position="37"/>
        <end position="48"/>
    </location>
</feature>
<organism evidence="2 3">
    <name type="scientific">Dunaliella salina</name>
    <name type="common">Green alga</name>
    <name type="synonym">Protococcus salinus</name>
    <dbReference type="NCBI Taxonomy" id="3046"/>
    <lineage>
        <taxon>Eukaryota</taxon>
        <taxon>Viridiplantae</taxon>
        <taxon>Chlorophyta</taxon>
        <taxon>core chlorophytes</taxon>
        <taxon>Chlorophyceae</taxon>
        <taxon>CS clade</taxon>
        <taxon>Chlamydomonadales</taxon>
        <taxon>Dunaliellaceae</taxon>
        <taxon>Dunaliella</taxon>
    </lineage>
</organism>
<dbReference type="Proteomes" id="UP000815325">
    <property type="component" value="Unassembled WGS sequence"/>
</dbReference>
<dbReference type="EMBL" id="MU069740">
    <property type="protein sequence ID" value="KAF5834738.1"/>
    <property type="molecule type" value="Genomic_DNA"/>
</dbReference>
<evidence type="ECO:0000313" key="3">
    <source>
        <dbReference type="Proteomes" id="UP000815325"/>
    </source>
</evidence>
<proteinExistence type="predicted"/>
<evidence type="ECO:0000313" key="2">
    <source>
        <dbReference type="EMBL" id="KAF5834738.1"/>
    </source>
</evidence>
<evidence type="ECO:0000256" key="1">
    <source>
        <dbReference type="SAM" id="MobiDB-lite"/>
    </source>
</evidence>
<accession>A0ABQ7GJE8</accession>
<feature type="compositionally biased region" description="Polar residues" evidence="1">
    <location>
        <begin position="1"/>
        <end position="10"/>
    </location>
</feature>
<sequence>MPTLCSSEIDTTGHHISRPSALARVPKNKPTPTKKGASTAEASSAESTPRVFEHPSFKHLLTETDQGLTGVGQTFSPINSARASDNLSTSTQNSTSRQLASKRSGYRDMDQPYYPNHSTFSDAYTDDQISPHSPPLSVVAQSHHSSHRSSRNATNHRQAAPPPPLSSTNPAGFGGPSAMGSAVRRSASGCIS</sequence>
<feature type="region of interest" description="Disordered" evidence="1">
    <location>
        <begin position="1"/>
        <end position="55"/>
    </location>
</feature>
<gene>
    <name evidence="2" type="ORF">DUNSADRAFT_8465</name>
</gene>
<feature type="region of interest" description="Disordered" evidence="1">
    <location>
        <begin position="68"/>
        <end position="192"/>
    </location>
</feature>
<evidence type="ECO:0008006" key="4">
    <source>
        <dbReference type="Google" id="ProtNLM"/>
    </source>
</evidence>
<protein>
    <recommendedName>
        <fullName evidence="4">Encoded protein</fullName>
    </recommendedName>
</protein>
<comment type="caution">
    <text evidence="2">The sequence shown here is derived from an EMBL/GenBank/DDBJ whole genome shotgun (WGS) entry which is preliminary data.</text>
</comment>
<feature type="compositionally biased region" description="Polar residues" evidence="1">
    <location>
        <begin position="68"/>
        <end position="101"/>
    </location>
</feature>
<keyword evidence="3" id="KW-1185">Reference proteome</keyword>
<feature type="compositionally biased region" description="Polar residues" evidence="1">
    <location>
        <begin position="116"/>
        <end position="131"/>
    </location>
</feature>
<reference evidence="2" key="1">
    <citation type="submission" date="2017-08" db="EMBL/GenBank/DDBJ databases">
        <authorList>
            <person name="Polle J.E."/>
            <person name="Barry K."/>
            <person name="Cushman J."/>
            <person name="Schmutz J."/>
            <person name="Tran D."/>
            <person name="Hathwaick L.T."/>
            <person name="Yim W.C."/>
            <person name="Jenkins J."/>
            <person name="Mckie-Krisberg Z.M."/>
            <person name="Prochnik S."/>
            <person name="Lindquist E."/>
            <person name="Dockter R.B."/>
            <person name="Adam C."/>
            <person name="Molina H."/>
            <person name="Bunkerborg J."/>
            <person name="Jin E."/>
            <person name="Buchheim M."/>
            <person name="Magnuson J."/>
        </authorList>
    </citation>
    <scope>NUCLEOTIDE SEQUENCE</scope>
    <source>
        <strain evidence="2">CCAP 19/18</strain>
    </source>
</reference>
<name>A0ABQ7GJE8_DUNSA</name>